<gene>
    <name evidence="2" type="ORF">KIN_03280</name>
</gene>
<proteinExistence type="predicted"/>
<dbReference type="EMBL" id="BLJE01000001">
    <property type="protein sequence ID" value="GFE63254.1"/>
    <property type="molecule type" value="Genomic_DNA"/>
</dbReference>
<dbReference type="Proteomes" id="UP000436822">
    <property type="component" value="Unassembled WGS sequence"/>
</dbReference>
<organism evidence="2 3">
    <name type="scientific">Litoreibacter roseus</name>
    <dbReference type="NCBI Taxonomy" id="2601869"/>
    <lineage>
        <taxon>Bacteria</taxon>
        <taxon>Pseudomonadati</taxon>
        <taxon>Pseudomonadota</taxon>
        <taxon>Alphaproteobacteria</taxon>
        <taxon>Rhodobacterales</taxon>
        <taxon>Roseobacteraceae</taxon>
        <taxon>Litoreibacter</taxon>
    </lineage>
</organism>
<sequence length="75" mass="7888">MHDVGFRGILAITPVFTFLAAVAILILAAFGNSDVPTTIAMLLLAVGMLTPFILALHPSESGPNEYGPDSHEVPQ</sequence>
<dbReference type="AlphaFoldDB" id="A0A6N6JB24"/>
<name>A0A6N6JB24_9RHOB</name>
<protein>
    <submittedName>
        <fullName evidence="2">Uncharacterized protein</fullName>
    </submittedName>
</protein>
<evidence type="ECO:0000313" key="3">
    <source>
        <dbReference type="Proteomes" id="UP000436822"/>
    </source>
</evidence>
<accession>A0A6N6JB24</accession>
<keyword evidence="1" id="KW-0812">Transmembrane</keyword>
<keyword evidence="1" id="KW-1133">Transmembrane helix</keyword>
<feature type="transmembrane region" description="Helical" evidence="1">
    <location>
        <begin position="9"/>
        <end position="31"/>
    </location>
</feature>
<keyword evidence="3" id="KW-1185">Reference proteome</keyword>
<feature type="transmembrane region" description="Helical" evidence="1">
    <location>
        <begin position="37"/>
        <end position="56"/>
    </location>
</feature>
<comment type="caution">
    <text evidence="2">The sequence shown here is derived from an EMBL/GenBank/DDBJ whole genome shotgun (WGS) entry which is preliminary data.</text>
</comment>
<evidence type="ECO:0000313" key="2">
    <source>
        <dbReference type="EMBL" id="GFE63254.1"/>
    </source>
</evidence>
<evidence type="ECO:0000256" key="1">
    <source>
        <dbReference type="SAM" id="Phobius"/>
    </source>
</evidence>
<keyword evidence="1" id="KW-0472">Membrane</keyword>
<reference evidence="2 3" key="1">
    <citation type="submission" date="2019-12" db="EMBL/GenBank/DDBJ databases">
        <title>Litoreibacter badius sp. nov., a novel bacteriochlorophyll a-containing bacterium in the genus Litoreibacter.</title>
        <authorList>
            <person name="Kanamuro M."/>
            <person name="Takabe Y."/>
            <person name="Mori K."/>
            <person name="Takaichi S."/>
            <person name="Hanada S."/>
        </authorList>
    </citation>
    <scope>NUCLEOTIDE SEQUENCE [LARGE SCALE GENOMIC DNA]</scope>
    <source>
        <strain evidence="2 3">K6</strain>
    </source>
</reference>